<dbReference type="Gene3D" id="1.10.510.10">
    <property type="entry name" value="Transferase(Phosphotransferase) domain 1"/>
    <property type="match status" value="1"/>
</dbReference>
<sequence>MRKNPEKRLGAGQNDAMEVKQQRFFKHVNWDWERLLKKEIRPKFVPQIKNPEDVSNFDDEFTKETPRFSSAKDKRKITESDQMLFKDFDFSSFD</sequence>
<organism evidence="9">
    <name type="scientific">Gongylonema pulchrum</name>
    <dbReference type="NCBI Taxonomy" id="637853"/>
    <lineage>
        <taxon>Eukaryota</taxon>
        <taxon>Metazoa</taxon>
        <taxon>Ecdysozoa</taxon>
        <taxon>Nematoda</taxon>
        <taxon>Chromadorea</taxon>
        <taxon>Rhabditida</taxon>
        <taxon>Spirurina</taxon>
        <taxon>Spiruromorpha</taxon>
        <taxon>Spiruroidea</taxon>
        <taxon>Gongylonematidae</taxon>
        <taxon>Gongylonema</taxon>
    </lineage>
</organism>
<dbReference type="InterPro" id="IPR017892">
    <property type="entry name" value="Pkinase_C"/>
</dbReference>
<dbReference type="PANTHER" id="PTHR24351">
    <property type="entry name" value="RIBOSOMAL PROTEIN S6 KINASE"/>
    <property type="match status" value="1"/>
</dbReference>
<evidence type="ECO:0000256" key="3">
    <source>
        <dbReference type="ARBA" id="ARBA00022741"/>
    </source>
</evidence>
<dbReference type="GO" id="GO:0005524">
    <property type="term" value="F:ATP binding"/>
    <property type="evidence" value="ECO:0007669"/>
    <property type="project" value="UniProtKB-KW"/>
</dbReference>
<evidence type="ECO:0000256" key="5">
    <source>
        <dbReference type="ARBA" id="ARBA00022840"/>
    </source>
</evidence>
<gene>
    <name evidence="7" type="ORF">GPUH_LOCUS1862</name>
</gene>
<keyword evidence="4" id="KW-0418">Kinase</keyword>
<protein>
    <submittedName>
        <fullName evidence="9">AGC-kinase C-terminal domain-containing protein</fullName>
    </submittedName>
</protein>
<dbReference type="Pfam" id="PF00433">
    <property type="entry name" value="Pkinase_C"/>
    <property type="match status" value="1"/>
</dbReference>
<keyword evidence="8" id="KW-1185">Reference proteome</keyword>
<dbReference type="EMBL" id="UYRT01002492">
    <property type="protein sequence ID" value="VDK31118.1"/>
    <property type="molecule type" value="Genomic_DNA"/>
</dbReference>
<keyword evidence="3" id="KW-0547">Nucleotide-binding</keyword>
<evidence type="ECO:0000259" key="6">
    <source>
        <dbReference type="PROSITE" id="PS51285"/>
    </source>
</evidence>
<dbReference type="OrthoDB" id="63267at2759"/>
<evidence type="ECO:0000313" key="8">
    <source>
        <dbReference type="Proteomes" id="UP000271098"/>
    </source>
</evidence>
<dbReference type="SMART" id="SM00133">
    <property type="entry name" value="S_TK_X"/>
    <property type="match status" value="1"/>
</dbReference>
<reference evidence="7 8" key="2">
    <citation type="submission" date="2018-11" db="EMBL/GenBank/DDBJ databases">
        <authorList>
            <consortium name="Pathogen Informatics"/>
        </authorList>
    </citation>
    <scope>NUCLEOTIDE SEQUENCE [LARGE SCALE GENOMIC DNA]</scope>
</reference>
<evidence type="ECO:0000256" key="1">
    <source>
        <dbReference type="ARBA" id="ARBA00022527"/>
    </source>
</evidence>
<keyword evidence="5" id="KW-0067">ATP-binding</keyword>
<keyword evidence="2" id="KW-0808">Transferase</keyword>
<dbReference type="WBParaSite" id="GPUH_0000186701-mRNA-1">
    <property type="protein sequence ID" value="GPUH_0000186701-mRNA-1"/>
    <property type="gene ID" value="GPUH_0000186701"/>
</dbReference>
<evidence type="ECO:0000256" key="2">
    <source>
        <dbReference type="ARBA" id="ARBA00022679"/>
    </source>
</evidence>
<feature type="domain" description="AGC-kinase C-terminal" evidence="6">
    <location>
        <begin position="28"/>
        <end position="94"/>
    </location>
</feature>
<dbReference type="AlphaFoldDB" id="A0A183CZH1"/>
<accession>A0A183CZH1</accession>
<evidence type="ECO:0000313" key="9">
    <source>
        <dbReference type="WBParaSite" id="GPUH_0000186701-mRNA-1"/>
    </source>
</evidence>
<reference evidence="9" key="1">
    <citation type="submission" date="2016-06" db="UniProtKB">
        <authorList>
            <consortium name="WormBaseParasite"/>
        </authorList>
    </citation>
    <scope>IDENTIFICATION</scope>
</reference>
<dbReference type="Gene3D" id="3.30.200.20">
    <property type="entry name" value="Phosphorylase Kinase, domain 1"/>
    <property type="match status" value="1"/>
</dbReference>
<dbReference type="InterPro" id="IPR000961">
    <property type="entry name" value="AGC-kinase_C"/>
</dbReference>
<dbReference type="Proteomes" id="UP000271098">
    <property type="component" value="Unassembled WGS sequence"/>
</dbReference>
<keyword evidence="1" id="KW-0723">Serine/threonine-protein kinase</keyword>
<dbReference type="PROSITE" id="PS51285">
    <property type="entry name" value="AGC_KINASE_CTER"/>
    <property type="match status" value="1"/>
</dbReference>
<name>A0A183CZH1_9BILA</name>
<proteinExistence type="predicted"/>
<evidence type="ECO:0000313" key="7">
    <source>
        <dbReference type="EMBL" id="VDK31118.1"/>
    </source>
</evidence>
<dbReference type="GO" id="GO:0004674">
    <property type="term" value="F:protein serine/threonine kinase activity"/>
    <property type="evidence" value="ECO:0007669"/>
    <property type="project" value="UniProtKB-KW"/>
</dbReference>
<evidence type="ECO:0000256" key="4">
    <source>
        <dbReference type="ARBA" id="ARBA00022777"/>
    </source>
</evidence>